<proteinExistence type="predicted"/>
<sequence length="209" mass="23209">MPAYPSGYAPIFASPYLTHPPVSGIGGEPFTQASPPHAPRIRPIPLPPLDDIPAPTYQPRHGIYQFDILEGLTVERRALLQSILFTPPVHVHIPTAHIGTLHGSFTTSIPGQHVTALDIFLLLQSFATRPLDLYGMFYSLSPEMKKWVKAAYYRRMAVSQGVSNIGWGRFTSGEYGPLGVDLLLGNTRMWNLEARLFRRYSVVIITGLD</sequence>
<dbReference type="OrthoDB" id="3042027at2759"/>
<evidence type="ECO:0000313" key="2">
    <source>
        <dbReference type="Proteomes" id="UP000807342"/>
    </source>
</evidence>
<protein>
    <submittedName>
        <fullName evidence="1">Uncharacterized protein</fullName>
    </submittedName>
</protein>
<dbReference type="Proteomes" id="UP000807342">
    <property type="component" value="Unassembled WGS sequence"/>
</dbReference>
<dbReference type="EMBL" id="MU151120">
    <property type="protein sequence ID" value="KAF9449801.1"/>
    <property type="molecule type" value="Genomic_DNA"/>
</dbReference>
<accession>A0A9P5XHD4</accession>
<dbReference type="AlphaFoldDB" id="A0A9P5XHD4"/>
<keyword evidence="2" id="KW-1185">Reference proteome</keyword>
<evidence type="ECO:0000313" key="1">
    <source>
        <dbReference type="EMBL" id="KAF9449801.1"/>
    </source>
</evidence>
<gene>
    <name evidence="1" type="ORF">P691DRAFT_758759</name>
</gene>
<organism evidence="1 2">
    <name type="scientific">Macrolepiota fuliginosa MF-IS2</name>
    <dbReference type="NCBI Taxonomy" id="1400762"/>
    <lineage>
        <taxon>Eukaryota</taxon>
        <taxon>Fungi</taxon>
        <taxon>Dikarya</taxon>
        <taxon>Basidiomycota</taxon>
        <taxon>Agaricomycotina</taxon>
        <taxon>Agaricomycetes</taxon>
        <taxon>Agaricomycetidae</taxon>
        <taxon>Agaricales</taxon>
        <taxon>Agaricineae</taxon>
        <taxon>Agaricaceae</taxon>
        <taxon>Macrolepiota</taxon>
    </lineage>
</organism>
<name>A0A9P5XHD4_9AGAR</name>
<reference evidence="1" key="1">
    <citation type="submission" date="2020-11" db="EMBL/GenBank/DDBJ databases">
        <authorList>
            <consortium name="DOE Joint Genome Institute"/>
            <person name="Ahrendt S."/>
            <person name="Riley R."/>
            <person name="Andreopoulos W."/>
            <person name="Labutti K."/>
            <person name="Pangilinan J."/>
            <person name="Ruiz-Duenas F.J."/>
            <person name="Barrasa J.M."/>
            <person name="Sanchez-Garcia M."/>
            <person name="Camarero S."/>
            <person name="Miyauchi S."/>
            <person name="Serrano A."/>
            <person name="Linde D."/>
            <person name="Babiker R."/>
            <person name="Drula E."/>
            <person name="Ayuso-Fernandez I."/>
            <person name="Pacheco R."/>
            <person name="Padilla G."/>
            <person name="Ferreira P."/>
            <person name="Barriuso J."/>
            <person name="Kellner H."/>
            <person name="Castanera R."/>
            <person name="Alfaro M."/>
            <person name="Ramirez L."/>
            <person name="Pisabarro A.G."/>
            <person name="Kuo A."/>
            <person name="Tritt A."/>
            <person name="Lipzen A."/>
            <person name="He G."/>
            <person name="Yan M."/>
            <person name="Ng V."/>
            <person name="Cullen D."/>
            <person name="Martin F."/>
            <person name="Rosso M.-N."/>
            <person name="Henrissat B."/>
            <person name="Hibbett D."/>
            <person name="Martinez A.T."/>
            <person name="Grigoriev I.V."/>
        </authorList>
    </citation>
    <scope>NUCLEOTIDE SEQUENCE</scope>
    <source>
        <strain evidence="1">MF-IS2</strain>
    </source>
</reference>
<comment type="caution">
    <text evidence="1">The sequence shown here is derived from an EMBL/GenBank/DDBJ whole genome shotgun (WGS) entry which is preliminary data.</text>
</comment>